<dbReference type="AlphaFoldDB" id="A0A2T8I1H9"/>
<reference evidence="1" key="1">
    <citation type="submission" date="2018-04" db="EMBL/GenBank/DDBJ databases">
        <title>WGS assembly of Panicum hallii.</title>
        <authorList>
            <person name="Lovell J."/>
            <person name="Jenkins J."/>
            <person name="Lowry D."/>
            <person name="Mamidi S."/>
            <person name="Sreedasyam A."/>
            <person name="Weng X."/>
            <person name="Barry K."/>
            <person name="Bonette J."/>
            <person name="Campitelli B."/>
            <person name="Daum C."/>
            <person name="Gordon S."/>
            <person name="Gould B."/>
            <person name="Lipzen A."/>
            <person name="Macqueen A."/>
            <person name="Palacio-Mejia J."/>
            <person name="Plott C."/>
            <person name="Shakirov E."/>
            <person name="Shu S."/>
            <person name="Yoshinaga Y."/>
            <person name="Zane M."/>
            <person name="Rokhsar D."/>
            <person name="Grimwood J."/>
            <person name="Schmutz J."/>
            <person name="Juenger T."/>
        </authorList>
    </citation>
    <scope>NUCLEOTIDE SEQUENCE [LARGE SCALE GENOMIC DNA]</scope>
    <source>
        <strain evidence="1">FIL2</strain>
    </source>
</reference>
<name>A0A2T8I1H9_9POAL</name>
<dbReference type="Proteomes" id="UP000243499">
    <property type="component" value="Chromosome 9"/>
</dbReference>
<dbReference type="EMBL" id="CM008054">
    <property type="protein sequence ID" value="PVH31521.1"/>
    <property type="molecule type" value="Genomic_DNA"/>
</dbReference>
<sequence length="50" mass="5659">MTCTTIPVPLPKGCTKVRATPLLEYLGILMPHRHSEAQIKFLHRLCCALR</sequence>
<dbReference type="Gramene" id="PVH31521">
    <property type="protein sequence ID" value="PVH31521"/>
    <property type="gene ID" value="PAHAL_9G169400"/>
</dbReference>
<gene>
    <name evidence="1" type="ORF">PAHAL_9G169400</name>
</gene>
<organism evidence="1">
    <name type="scientific">Panicum hallii</name>
    <dbReference type="NCBI Taxonomy" id="206008"/>
    <lineage>
        <taxon>Eukaryota</taxon>
        <taxon>Viridiplantae</taxon>
        <taxon>Streptophyta</taxon>
        <taxon>Embryophyta</taxon>
        <taxon>Tracheophyta</taxon>
        <taxon>Spermatophyta</taxon>
        <taxon>Magnoliopsida</taxon>
        <taxon>Liliopsida</taxon>
        <taxon>Poales</taxon>
        <taxon>Poaceae</taxon>
        <taxon>PACMAD clade</taxon>
        <taxon>Panicoideae</taxon>
        <taxon>Panicodae</taxon>
        <taxon>Paniceae</taxon>
        <taxon>Panicinae</taxon>
        <taxon>Panicum</taxon>
        <taxon>Panicum sect. Panicum</taxon>
    </lineage>
</organism>
<proteinExistence type="predicted"/>
<protein>
    <submittedName>
        <fullName evidence="1">Uncharacterized protein</fullName>
    </submittedName>
</protein>
<accession>A0A2T8I1H9</accession>
<evidence type="ECO:0000313" key="1">
    <source>
        <dbReference type="EMBL" id="PVH31521.1"/>
    </source>
</evidence>